<evidence type="ECO:0000313" key="6">
    <source>
        <dbReference type="Proteomes" id="UP000242470"/>
    </source>
</evidence>
<feature type="domain" description="Type I restriction modification DNA specificity" evidence="4">
    <location>
        <begin position="54"/>
        <end position="170"/>
    </location>
</feature>
<dbReference type="InterPro" id="IPR052021">
    <property type="entry name" value="Type-I_RS_S_subunit"/>
</dbReference>
<accession>A0AAP8PPD9</accession>
<organism evidence="5 6">
    <name type="scientific">Staphylococcus auricularis</name>
    <dbReference type="NCBI Taxonomy" id="29379"/>
    <lineage>
        <taxon>Bacteria</taxon>
        <taxon>Bacillati</taxon>
        <taxon>Bacillota</taxon>
        <taxon>Bacilli</taxon>
        <taxon>Bacillales</taxon>
        <taxon>Staphylococcaceae</taxon>
        <taxon>Staphylococcus</taxon>
    </lineage>
</organism>
<evidence type="ECO:0000256" key="3">
    <source>
        <dbReference type="ARBA" id="ARBA00023125"/>
    </source>
</evidence>
<dbReference type="GO" id="GO:0009307">
    <property type="term" value="P:DNA restriction-modification system"/>
    <property type="evidence" value="ECO:0007669"/>
    <property type="project" value="UniProtKB-KW"/>
</dbReference>
<dbReference type="Proteomes" id="UP000242470">
    <property type="component" value="Unassembled WGS sequence"/>
</dbReference>
<dbReference type="Gene3D" id="3.90.220.20">
    <property type="entry name" value="DNA methylase specificity domains"/>
    <property type="match status" value="1"/>
</dbReference>
<keyword evidence="3" id="KW-0238">DNA-binding</keyword>
<name>A0AAP8PPD9_9STAP</name>
<dbReference type="AlphaFoldDB" id="A0AAP8PPD9"/>
<keyword evidence="5" id="KW-0540">Nuclease</keyword>
<comment type="similarity">
    <text evidence="1">Belongs to the type-I restriction system S methylase family.</text>
</comment>
<evidence type="ECO:0000313" key="5">
    <source>
        <dbReference type="EMBL" id="PNZ67537.1"/>
    </source>
</evidence>
<evidence type="ECO:0000259" key="4">
    <source>
        <dbReference type="Pfam" id="PF01420"/>
    </source>
</evidence>
<keyword evidence="5" id="KW-0255">Endonuclease</keyword>
<gene>
    <name evidence="5" type="ORF">CD158_05695</name>
</gene>
<dbReference type="PANTHER" id="PTHR30408">
    <property type="entry name" value="TYPE-1 RESTRICTION ENZYME ECOKI SPECIFICITY PROTEIN"/>
    <property type="match status" value="1"/>
</dbReference>
<protein>
    <submittedName>
        <fullName evidence="5">Restriction endonuclease subunit S</fullName>
    </submittedName>
</protein>
<dbReference type="Pfam" id="PF01420">
    <property type="entry name" value="Methylase_S"/>
    <property type="match status" value="1"/>
</dbReference>
<dbReference type="InterPro" id="IPR000055">
    <property type="entry name" value="Restrct_endonuc_typeI_TRD"/>
</dbReference>
<sequence>MSMKLEEHAQILPGVLTSRIVEDEAGMRYKLYDNHDFYKDVFAHVPVKVTPKYVNVAEKSAKVIVKHGNVVINLTLQRAAMVHNDNATFLTFNYARVELNDEIDPRYFVYWFNRSKEAQNQIYRAVQSGTQTKKISISSIRAMHITFPSIEEQRIIGKLFEAKAKMKLLKQQRYDLEMKYLSATLF</sequence>
<evidence type="ECO:0000256" key="2">
    <source>
        <dbReference type="ARBA" id="ARBA00022747"/>
    </source>
</evidence>
<evidence type="ECO:0000256" key="1">
    <source>
        <dbReference type="ARBA" id="ARBA00010923"/>
    </source>
</evidence>
<dbReference type="SUPFAM" id="SSF116734">
    <property type="entry name" value="DNA methylase specificity domain"/>
    <property type="match status" value="1"/>
</dbReference>
<dbReference type="EMBL" id="PPQW01000028">
    <property type="protein sequence ID" value="PNZ67537.1"/>
    <property type="molecule type" value="Genomic_DNA"/>
</dbReference>
<dbReference type="PANTHER" id="PTHR30408:SF12">
    <property type="entry name" value="TYPE I RESTRICTION ENZYME MJAVIII SPECIFICITY SUBUNIT"/>
    <property type="match status" value="1"/>
</dbReference>
<keyword evidence="2" id="KW-0680">Restriction system</keyword>
<comment type="caution">
    <text evidence="5">The sequence shown here is derived from an EMBL/GenBank/DDBJ whole genome shotgun (WGS) entry which is preliminary data.</text>
</comment>
<dbReference type="GO" id="GO:0003677">
    <property type="term" value="F:DNA binding"/>
    <property type="evidence" value="ECO:0007669"/>
    <property type="project" value="UniProtKB-KW"/>
</dbReference>
<reference evidence="5 6" key="1">
    <citation type="submission" date="2017-08" db="EMBL/GenBank/DDBJ databases">
        <title>Draft genome sequences of 64 type strains of genus Staph aureus.</title>
        <authorList>
            <person name="Cole K."/>
            <person name="Golubchik T."/>
            <person name="Russell J."/>
            <person name="Foster D."/>
            <person name="Llewelyn M."/>
            <person name="Wilson D."/>
            <person name="Crook D."/>
            <person name="Paul J."/>
        </authorList>
    </citation>
    <scope>NUCLEOTIDE SEQUENCE [LARGE SCALE GENOMIC DNA]</scope>
    <source>
        <strain evidence="5 6">NCTC 12101</strain>
    </source>
</reference>
<dbReference type="GO" id="GO:0004519">
    <property type="term" value="F:endonuclease activity"/>
    <property type="evidence" value="ECO:0007669"/>
    <property type="project" value="UniProtKB-KW"/>
</dbReference>
<dbReference type="InterPro" id="IPR044946">
    <property type="entry name" value="Restrct_endonuc_typeI_TRD_sf"/>
</dbReference>
<proteinExistence type="inferred from homology"/>
<keyword evidence="5" id="KW-0378">Hydrolase</keyword>